<accession>A0AAD1HT58</accession>
<evidence type="ECO:0000313" key="4">
    <source>
        <dbReference type="Proteomes" id="UP000467327"/>
    </source>
</evidence>
<dbReference type="KEGG" id="maic:MAIC_55080"/>
<keyword evidence="2" id="KW-0812">Transmembrane</keyword>
<feature type="transmembrane region" description="Helical" evidence="2">
    <location>
        <begin position="68"/>
        <end position="89"/>
    </location>
</feature>
<protein>
    <submittedName>
        <fullName evidence="3">Uncharacterized protein</fullName>
    </submittedName>
</protein>
<feature type="region of interest" description="Disordered" evidence="1">
    <location>
        <begin position="192"/>
        <end position="258"/>
    </location>
</feature>
<feature type="transmembrane region" description="Helical" evidence="2">
    <location>
        <begin position="134"/>
        <end position="155"/>
    </location>
</feature>
<feature type="transmembrane region" description="Helical" evidence="2">
    <location>
        <begin position="96"/>
        <end position="114"/>
    </location>
</feature>
<feature type="transmembrane region" description="Helical" evidence="2">
    <location>
        <begin position="167"/>
        <end position="188"/>
    </location>
</feature>
<dbReference type="AlphaFoldDB" id="A0AAD1HT58"/>
<organism evidence="3 4">
    <name type="scientific">Mycolicibacterium aichiense</name>
    <dbReference type="NCBI Taxonomy" id="1799"/>
    <lineage>
        <taxon>Bacteria</taxon>
        <taxon>Bacillati</taxon>
        <taxon>Actinomycetota</taxon>
        <taxon>Actinomycetes</taxon>
        <taxon>Mycobacteriales</taxon>
        <taxon>Mycobacteriaceae</taxon>
        <taxon>Mycolicibacterium</taxon>
    </lineage>
</organism>
<keyword evidence="4" id="KW-1185">Reference proteome</keyword>
<dbReference type="Proteomes" id="UP000467327">
    <property type="component" value="Chromosome"/>
</dbReference>
<gene>
    <name evidence="3" type="ORF">MAIC_55080</name>
</gene>
<evidence type="ECO:0000256" key="1">
    <source>
        <dbReference type="SAM" id="MobiDB-lite"/>
    </source>
</evidence>
<feature type="compositionally biased region" description="Basic and acidic residues" evidence="1">
    <location>
        <begin position="205"/>
        <end position="218"/>
    </location>
</feature>
<keyword evidence="2" id="KW-1133">Transmembrane helix</keyword>
<keyword evidence="2" id="KW-0472">Membrane</keyword>
<reference evidence="3 4" key="1">
    <citation type="journal article" date="2019" name="Emerg. Microbes Infect.">
        <title>Comprehensive subspecies identification of 175 nontuberculous mycobacteria species based on 7547 genomic profiles.</title>
        <authorList>
            <person name="Matsumoto Y."/>
            <person name="Kinjo T."/>
            <person name="Motooka D."/>
            <person name="Nabeya D."/>
            <person name="Jung N."/>
            <person name="Uechi K."/>
            <person name="Horii T."/>
            <person name="Iida T."/>
            <person name="Fujita J."/>
            <person name="Nakamura S."/>
        </authorList>
    </citation>
    <scope>NUCLEOTIDE SEQUENCE [LARGE SCALE GENOMIC DNA]</scope>
    <source>
        <strain evidence="3 4">JCM 6376</strain>
    </source>
</reference>
<proteinExistence type="predicted"/>
<evidence type="ECO:0000313" key="3">
    <source>
        <dbReference type="EMBL" id="BBX10705.1"/>
    </source>
</evidence>
<evidence type="ECO:0000256" key="2">
    <source>
        <dbReference type="SAM" id="Phobius"/>
    </source>
</evidence>
<dbReference type="EMBL" id="AP022561">
    <property type="protein sequence ID" value="BBX10705.1"/>
    <property type="molecule type" value="Genomic_DNA"/>
</dbReference>
<sequence>MRRALRIWDSTVTTRCSPALTCCVSVDAVTANDARKTDNRLAARCAAVASIGAAVIHFAVAPMHWKDWVPSGVFFASIAVFQLAWGFLAWSRPTRLLLAAGIAANVGSAALWVVSRTAGAPFGPNAGAAEAVEAAGICVLLLQCYVVMGAGWVLLRRYRAPALSGVGRTLVLVGANTVMALAVTAGLASGLQGHQHHHGAPVDAEAGRDPAHEAHAVTDHGSTPAVTEPGRPVTDMRLSTGGDPHPSSTDGHQHDHHD</sequence>
<feature type="transmembrane region" description="Helical" evidence="2">
    <location>
        <begin position="41"/>
        <end position="62"/>
    </location>
</feature>
<name>A0AAD1HT58_9MYCO</name>